<evidence type="ECO:0000313" key="9">
    <source>
        <dbReference type="EMBL" id="KAL0950972.1"/>
    </source>
</evidence>
<keyword evidence="2" id="KW-0690">Ribosome biogenesis</keyword>
<dbReference type="Proteomes" id="UP001556367">
    <property type="component" value="Unassembled WGS sequence"/>
</dbReference>
<name>A0ABR3J645_9AGAR</name>
<comment type="similarity">
    <text evidence="6">Belongs to the UTP23/FCF1 family. UTP23 subfamily.</text>
</comment>
<feature type="compositionally biased region" description="Basic and acidic residues" evidence="7">
    <location>
        <begin position="154"/>
        <end position="164"/>
    </location>
</feature>
<evidence type="ECO:0000256" key="6">
    <source>
        <dbReference type="ARBA" id="ARBA00038503"/>
    </source>
</evidence>
<dbReference type="PANTHER" id="PTHR12416">
    <property type="entry name" value="RRNA-PROCESSING PROTEIN UTP23 HOMOLOG"/>
    <property type="match status" value="1"/>
</dbReference>
<dbReference type="SUPFAM" id="SSF88723">
    <property type="entry name" value="PIN domain-like"/>
    <property type="match status" value="1"/>
</dbReference>
<gene>
    <name evidence="9" type="ORF">HGRIS_007720</name>
</gene>
<reference evidence="10" key="1">
    <citation type="submission" date="2024-06" db="EMBL/GenBank/DDBJ databases">
        <title>Multi-omics analyses provide insights into the biosynthesis of the anticancer antibiotic pleurotin in Hohenbuehelia grisea.</title>
        <authorList>
            <person name="Weaver J.A."/>
            <person name="Alberti F."/>
        </authorList>
    </citation>
    <scope>NUCLEOTIDE SEQUENCE [LARGE SCALE GENOMIC DNA]</scope>
    <source>
        <strain evidence="10">T-177</strain>
    </source>
</reference>
<organism evidence="9 10">
    <name type="scientific">Hohenbuehelia grisea</name>
    <dbReference type="NCBI Taxonomy" id="104357"/>
    <lineage>
        <taxon>Eukaryota</taxon>
        <taxon>Fungi</taxon>
        <taxon>Dikarya</taxon>
        <taxon>Basidiomycota</taxon>
        <taxon>Agaricomycotina</taxon>
        <taxon>Agaricomycetes</taxon>
        <taxon>Agaricomycetidae</taxon>
        <taxon>Agaricales</taxon>
        <taxon>Pleurotineae</taxon>
        <taxon>Pleurotaceae</taxon>
        <taxon>Hohenbuehelia</taxon>
    </lineage>
</organism>
<feature type="compositionally biased region" description="Basic residues" evidence="7">
    <location>
        <begin position="267"/>
        <end position="278"/>
    </location>
</feature>
<comment type="function">
    <text evidence="5">Involved in rRNA-processing and ribosome biogenesis.</text>
</comment>
<dbReference type="CDD" id="cd09865">
    <property type="entry name" value="PIN_ScUtp23p-like"/>
    <property type="match status" value="1"/>
</dbReference>
<dbReference type="InterPro" id="IPR057776">
    <property type="entry name" value="UTP23_sensor"/>
</dbReference>
<feature type="compositionally biased region" description="Basic and acidic residues" evidence="7">
    <location>
        <begin position="213"/>
        <end position="230"/>
    </location>
</feature>
<evidence type="ECO:0000256" key="7">
    <source>
        <dbReference type="SAM" id="MobiDB-lite"/>
    </source>
</evidence>
<dbReference type="Pfam" id="PF04900">
    <property type="entry name" value="Fcf1"/>
    <property type="match status" value="1"/>
</dbReference>
<proteinExistence type="inferred from homology"/>
<dbReference type="EMBL" id="JASNQZ010000011">
    <property type="protein sequence ID" value="KAL0950972.1"/>
    <property type="molecule type" value="Genomic_DNA"/>
</dbReference>
<keyword evidence="4" id="KW-0539">Nucleus</keyword>
<protein>
    <recommendedName>
        <fullName evidence="8">UTP23 sensor motif region domain-containing protein</fullName>
    </recommendedName>
</protein>
<evidence type="ECO:0000313" key="10">
    <source>
        <dbReference type="Proteomes" id="UP001556367"/>
    </source>
</evidence>
<sequence length="285" mass="31704">MRQKRAKTYKKLMALYSLSFGFRQPYQVLVDSEMCKTSVDQKLDLVKQLTSVLQGPVKPMITQCCIHELYLQHKTLQPAIDLAKTFERRRCNHREAIPGDDCVMSVIGETNKHRYVVATQSHPLRVKLRQIPAVPIVHINRAVMVLEPPSDATKAAKDTAEQQRLRPSAPDLALVKPGGTEEPPRKKRKGPKGPNPLSVKKKADKPTNQPKKAGADKGKGRAVEPSRDSDALQSTTTSAGEKRKRGEDEDGVMDDAGPSAADDTTRTSRKRKRRRKTKGGQEVES</sequence>
<feature type="domain" description="UTP23 sensor motif region" evidence="8">
    <location>
        <begin position="185"/>
        <end position="202"/>
    </location>
</feature>
<evidence type="ECO:0000256" key="3">
    <source>
        <dbReference type="ARBA" id="ARBA00022552"/>
    </source>
</evidence>
<keyword evidence="10" id="KW-1185">Reference proteome</keyword>
<dbReference type="Pfam" id="PF24779">
    <property type="entry name" value="UTP23_sensor"/>
    <property type="match status" value="1"/>
</dbReference>
<evidence type="ECO:0000256" key="5">
    <source>
        <dbReference type="ARBA" id="ARBA00037300"/>
    </source>
</evidence>
<dbReference type="InterPro" id="IPR029060">
    <property type="entry name" value="PIN-like_dom_sf"/>
</dbReference>
<evidence type="ECO:0000256" key="1">
    <source>
        <dbReference type="ARBA" id="ARBA00004604"/>
    </source>
</evidence>
<evidence type="ECO:0000256" key="4">
    <source>
        <dbReference type="ARBA" id="ARBA00023242"/>
    </source>
</evidence>
<evidence type="ECO:0000259" key="8">
    <source>
        <dbReference type="Pfam" id="PF24779"/>
    </source>
</evidence>
<keyword evidence="3" id="KW-0698">rRNA processing</keyword>
<accession>A0ABR3J645</accession>
<comment type="caution">
    <text evidence="9">The sequence shown here is derived from an EMBL/GenBank/DDBJ whole genome shotgun (WGS) entry which is preliminary data.</text>
</comment>
<evidence type="ECO:0000256" key="2">
    <source>
        <dbReference type="ARBA" id="ARBA00022517"/>
    </source>
</evidence>
<feature type="region of interest" description="Disordered" evidence="7">
    <location>
        <begin position="151"/>
        <end position="285"/>
    </location>
</feature>
<comment type="subcellular location">
    <subcellularLocation>
        <location evidence="1">Nucleus</location>
        <location evidence="1">Nucleolus</location>
    </subcellularLocation>
</comment>
<dbReference type="Gene3D" id="3.40.50.1010">
    <property type="entry name" value="5'-nuclease"/>
    <property type="match status" value="1"/>
</dbReference>
<dbReference type="InterPro" id="IPR006984">
    <property type="entry name" value="Fcf1/UTP23"/>
</dbReference>